<evidence type="ECO:0000313" key="2">
    <source>
        <dbReference type="Proteomes" id="UP000828390"/>
    </source>
</evidence>
<reference evidence="1" key="1">
    <citation type="journal article" date="2019" name="bioRxiv">
        <title>The Genome of the Zebra Mussel, Dreissena polymorpha: A Resource for Invasive Species Research.</title>
        <authorList>
            <person name="McCartney M.A."/>
            <person name="Auch B."/>
            <person name="Kono T."/>
            <person name="Mallez S."/>
            <person name="Zhang Y."/>
            <person name="Obille A."/>
            <person name="Becker A."/>
            <person name="Abrahante J.E."/>
            <person name="Garbe J."/>
            <person name="Badalamenti J.P."/>
            <person name="Herman A."/>
            <person name="Mangelson H."/>
            <person name="Liachko I."/>
            <person name="Sullivan S."/>
            <person name="Sone E.D."/>
            <person name="Koren S."/>
            <person name="Silverstein K.A.T."/>
            <person name="Beckman K.B."/>
            <person name="Gohl D.M."/>
        </authorList>
    </citation>
    <scope>NUCLEOTIDE SEQUENCE</scope>
    <source>
        <strain evidence="1">Duluth1</strain>
        <tissue evidence="1">Whole animal</tissue>
    </source>
</reference>
<keyword evidence="2" id="KW-1185">Reference proteome</keyword>
<sequence>MEAALMEPAVEKHAGNIIDFEQITRDSNIVPLTSHVVQSVSTPNMVTGCGGGGLGLPKFHF</sequence>
<reference evidence="1" key="2">
    <citation type="submission" date="2020-11" db="EMBL/GenBank/DDBJ databases">
        <authorList>
            <person name="McCartney M.A."/>
            <person name="Auch B."/>
            <person name="Kono T."/>
            <person name="Mallez S."/>
            <person name="Becker A."/>
            <person name="Gohl D.M."/>
            <person name="Silverstein K.A.T."/>
            <person name="Koren S."/>
            <person name="Bechman K.B."/>
            <person name="Herman A."/>
            <person name="Abrahante J.E."/>
            <person name="Garbe J."/>
        </authorList>
    </citation>
    <scope>NUCLEOTIDE SEQUENCE</scope>
    <source>
        <strain evidence="1">Duluth1</strain>
        <tissue evidence="1">Whole animal</tissue>
    </source>
</reference>
<dbReference type="EMBL" id="JAIWYP010000010">
    <property type="protein sequence ID" value="KAH3754004.1"/>
    <property type="molecule type" value="Genomic_DNA"/>
</dbReference>
<proteinExistence type="predicted"/>
<name>A0A9D4DR61_DREPO</name>
<comment type="caution">
    <text evidence="1">The sequence shown here is derived from an EMBL/GenBank/DDBJ whole genome shotgun (WGS) entry which is preliminary data.</text>
</comment>
<organism evidence="1 2">
    <name type="scientific">Dreissena polymorpha</name>
    <name type="common">Zebra mussel</name>
    <name type="synonym">Mytilus polymorpha</name>
    <dbReference type="NCBI Taxonomy" id="45954"/>
    <lineage>
        <taxon>Eukaryota</taxon>
        <taxon>Metazoa</taxon>
        <taxon>Spiralia</taxon>
        <taxon>Lophotrochozoa</taxon>
        <taxon>Mollusca</taxon>
        <taxon>Bivalvia</taxon>
        <taxon>Autobranchia</taxon>
        <taxon>Heteroconchia</taxon>
        <taxon>Euheterodonta</taxon>
        <taxon>Imparidentia</taxon>
        <taxon>Neoheterodontei</taxon>
        <taxon>Myida</taxon>
        <taxon>Dreissenoidea</taxon>
        <taxon>Dreissenidae</taxon>
        <taxon>Dreissena</taxon>
    </lineage>
</organism>
<dbReference type="AlphaFoldDB" id="A0A9D4DR61"/>
<accession>A0A9D4DR61</accession>
<protein>
    <submittedName>
        <fullName evidence="1">Uncharacterized protein</fullName>
    </submittedName>
</protein>
<evidence type="ECO:0000313" key="1">
    <source>
        <dbReference type="EMBL" id="KAH3754004.1"/>
    </source>
</evidence>
<dbReference type="Proteomes" id="UP000828390">
    <property type="component" value="Unassembled WGS sequence"/>
</dbReference>
<gene>
    <name evidence="1" type="ORF">DPMN_188662</name>
</gene>